<accession>A0A6D2K647</accession>
<evidence type="ECO:0000313" key="3">
    <source>
        <dbReference type="Proteomes" id="UP000467841"/>
    </source>
</evidence>
<evidence type="ECO:0000313" key="2">
    <source>
        <dbReference type="EMBL" id="CAA7044997.1"/>
    </source>
</evidence>
<protein>
    <submittedName>
        <fullName evidence="2">Uncharacterized protein</fullName>
    </submittedName>
</protein>
<organism evidence="2 3">
    <name type="scientific">Microthlaspi erraticum</name>
    <dbReference type="NCBI Taxonomy" id="1685480"/>
    <lineage>
        <taxon>Eukaryota</taxon>
        <taxon>Viridiplantae</taxon>
        <taxon>Streptophyta</taxon>
        <taxon>Embryophyta</taxon>
        <taxon>Tracheophyta</taxon>
        <taxon>Spermatophyta</taxon>
        <taxon>Magnoliopsida</taxon>
        <taxon>eudicotyledons</taxon>
        <taxon>Gunneridae</taxon>
        <taxon>Pentapetalae</taxon>
        <taxon>rosids</taxon>
        <taxon>malvids</taxon>
        <taxon>Brassicales</taxon>
        <taxon>Brassicaceae</taxon>
        <taxon>Coluteocarpeae</taxon>
        <taxon>Microthlaspi</taxon>
    </lineage>
</organism>
<keyword evidence="3" id="KW-1185">Reference proteome</keyword>
<sequence length="151" mass="16948">MSRTQVMIKLVKTGPDGLIEHSHPEPRTPADQGTNVPRSCHAYHPRPAKSTADPMYRPGRHCPAVGQITFTRPKLRDRTARTGRQRLAAARHNSRTAQPGRLHPASGQDSSAKTFHPSDPSAEHENSRPRSFRPCRSRPRPDDRRMSRPTV</sequence>
<feature type="region of interest" description="Disordered" evidence="1">
    <location>
        <begin position="13"/>
        <end position="151"/>
    </location>
</feature>
<dbReference type="EMBL" id="CACVBM020001312">
    <property type="protein sequence ID" value="CAA7044997.1"/>
    <property type="molecule type" value="Genomic_DNA"/>
</dbReference>
<dbReference type="AlphaFoldDB" id="A0A6D2K647"/>
<evidence type="ECO:0000256" key="1">
    <source>
        <dbReference type="SAM" id="MobiDB-lite"/>
    </source>
</evidence>
<comment type="caution">
    <text evidence="2">The sequence shown here is derived from an EMBL/GenBank/DDBJ whole genome shotgun (WGS) entry which is preliminary data.</text>
</comment>
<dbReference type="Proteomes" id="UP000467841">
    <property type="component" value="Unassembled WGS sequence"/>
</dbReference>
<feature type="compositionally biased region" description="Basic and acidic residues" evidence="1">
    <location>
        <begin position="18"/>
        <end position="28"/>
    </location>
</feature>
<gene>
    <name evidence="2" type="ORF">MERR_LOCUS32232</name>
</gene>
<proteinExistence type="predicted"/>
<feature type="compositionally biased region" description="Basic and acidic residues" evidence="1">
    <location>
        <begin position="139"/>
        <end position="151"/>
    </location>
</feature>
<name>A0A6D2K647_9BRAS</name>
<reference evidence="2" key="1">
    <citation type="submission" date="2020-01" db="EMBL/GenBank/DDBJ databases">
        <authorList>
            <person name="Mishra B."/>
        </authorList>
    </citation>
    <scope>NUCLEOTIDE SEQUENCE [LARGE SCALE GENOMIC DNA]</scope>
</reference>